<dbReference type="OrthoDB" id="271595at2759"/>
<reference evidence="5" key="1">
    <citation type="journal article" date="2020" name="Stud. Mycol.">
        <title>101 Dothideomycetes genomes: a test case for predicting lifestyles and emergence of pathogens.</title>
        <authorList>
            <person name="Haridas S."/>
            <person name="Albert R."/>
            <person name="Binder M."/>
            <person name="Bloem J."/>
            <person name="Labutti K."/>
            <person name="Salamov A."/>
            <person name="Andreopoulos B."/>
            <person name="Baker S."/>
            <person name="Barry K."/>
            <person name="Bills G."/>
            <person name="Bluhm B."/>
            <person name="Cannon C."/>
            <person name="Castanera R."/>
            <person name="Culley D."/>
            <person name="Daum C."/>
            <person name="Ezra D."/>
            <person name="Gonzalez J."/>
            <person name="Henrissat B."/>
            <person name="Kuo A."/>
            <person name="Liang C."/>
            <person name="Lipzen A."/>
            <person name="Lutzoni F."/>
            <person name="Magnuson J."/>
            <person name="Mondo S."/>
            <person name="Nolan M."/>
            <person name="Ohm R."/>
            <person name="Pangilinan J."/>
            <person name="Park H.-J."/>
            <person name="Ramirez L."/>
            <person name="Alfaro M."/>
            <person name="Sun H."/>
            <person name="Tritt A."/>
            <person name="Yoshinaga Y."/>
            <person name="Zwiers L.-H."/>
            <person name="Turgeon B."/>
            <person name="Goodwin S."/>
            <person name="Spatafora J."/>
            <person name="Crous P."/>
            <person name="Grigoriev I."/>
        </authorList>
    </citation>
    <scope>NUCLEOTIDE SEQUENCE</scope>
    <source>
        <strain evidence="5">CBS 121739</strain>
    </source>
</reference>
<feature type="compositionally biased region" description="Polar residues" evidence="3">
    <location>
        <begin position="86"/>
        <end position="95"/>
    </location>
</feature>
<dbReference type="Proteomes" id="UP000799437">
    <property type="component" value="Unassembled WGS sequence"/>
</dbReference>
<dbReference type="InterPro" id="IPR001138">
    <property type="entry name" value="Zn2Cys6_DnaBD"/>
</dbReference>
<protein>
    <recommendedName>
        <fullName evidence="4">Zn(2)-C6 fungal-type domain-containing protein</fullName>
    </recommendedName>
</protein>
<feature type="compositionally biased region" description="Polar residues" evidence="3">
    <location>
        <begin position="151"/>
        <end position="163"/>
    </location>
</feature>
<dbReference type="InterPro" id="IPR050797">
    <property type="entry name" value="Carb_Metab_Trans_Reg"/>
</dbReference>
<dbReference type="PROSITE" id="PS00463">
    <property type="entry name" value="ZN2_CY6_FUNGAL_1"/>
    <property type="match status" value="1"/>
</dbReference>
<dbReference type="Gene3D" id="4.10.240.10">
    <property type="entry name" value="Zn(2)-C6 fungal-type DNA-binding domain"/>
    <property type="match status" value="1"/>
</dbReference>
<evidence type="ECO:0000313" key="5">
    <source>
        <dbReference type="EMBL" id="KAF2757583.1"/>
    </source>
</evidence>
<name>A0A6A6W4R6_9PEZI</name>
<dbReference type="SMART" id="SM00066">
    <property type="entry name" value="GAL4"/>
    <property type="match status" value="1"/>
</dbReference>
<dbReference type="GO" id="GO:0008270">
    <property type="term" value="F:zinc ion binding"/>
    <property type="evidence" value="ECO:0007669"/>
    <property type="project" value="InterPro"/>
</dbReference>
<feature type="region of interest" description="Disordered" evidence="3">
    <location>
        <begin position="109"/>
        <end position="165"/>
    </location>
</feature>
<evidence type="ECO:0000313" key="6">
    <source>
        <dbReference type="Proteomes" id="UP000799437"/>
    </source>
</evidence>
<keyword evidence="1" id="KW-0479">Metal-binding</keyword>
<keyword evidence="6" id="KW-1185">Reference proteome</keyword>
<dbReference type="EMBL" id="ML996573">
    <property type="protein sequence ID" value="KAF2757583.1"/>
    <property type="molecule type" value="Genomic_DNA"/>
</dbReference>
<sequence>MFTTLDARTANTARACDQCKIRKVKCNFSKPCTTCDVRGLVCSYEHPRKRRGPAGKRIAEIQRHQKNLHGQGDNNVFESAPGNDLQGLNVSRSDQTSLDPAYQERNMSLSSYESRSWPASHASTSPQDNVSPYPGLHDQRTESTAGRPLGLSTTRGSLLQPDTRSLERNGSDIALLLNPDTSHETEIVFPSLPIESPACATMDDAFGSIQQEDLPRIQQKDDVWPSIVNEQTLLPWIDVYFKRLHPTIPILNRPNLYCEMLLRKHRTDPQYGAMLLSLAAFAMEQPVQIHEQAMKASRSVQSRMLLQECAKMRVAANFGEEPTVDMILTSFFMFACLFGSGEHKAARHRLREAVDLAFSLGLHLPQSYQDLSPEVREKWLRTYLVLSVTERAYALQQNHVISFRGRPGITARFMQAFDVSMTNEYIASLIFPDQDVKADAVSMTGLLYLMDSFDAIDEVIMDCWNGYCRSSDGICDSFDRRRALQMFRAQYRVREGCLTGNISYAPSVTPVPLSQLLESQQADISITQIWLLNRLWLLCFSHGLIREDSEHRELRYDFSAQLAHATLNICESLSLAAMEVHGLGFLMKIYDIAMGLVTALQSSANLNMDTPSTSVFEDVFPGCPISLRTNPCIQTLLEDIGRLMKSFRGGDHHFNGMLDTAVSGVMGLT</sequence>
<dbReference type="PANTHER" id="PTHR31668">
    <property type="entry name" value="GLUCOSE TRANSPORT TRANSCRIPTION REGULATOR RGT1-RELATED-RELATED"/>
    <property type="match status" value="1"/>
</dbReference>
<dbReference type="GeneID" id="54482420"/>
<gene>
    <name evidence="5" type="ORF">EJ05DRAFT_394850</name>
</gene>
<evidence type="ECO:0000259" key="4">
    <source>
        <dbReference type="PROSITE" id="PS50048"/>
    </source>
</evidence>
<evidence type="ECO:0000256" key="1">
    <source>
        <dbReference type="ARBA" id="ARBA00022723"/>
    </source>
</evidence>
<organism evidence="5 6">
    <name type="scientific">Pseudovirgaria hyperparasitica</name>
    <dbReference type="NCBI Taxonomy" id="470096"/>
    <lineage>
        <taxon>Eukaryota</taxon>
        <taxon>Fungi</taxon>
        <taxon>Dikarya</taxon>
        <taxon>Ascomycota</taxon>
        <taxon>Pezizomycotina</taxon>
        <taxon>Dothideomycetes</taxon>
        <taxon>Dothideomycetes incertae sedis</taxon>
        <taxon>Acrospermales</taxon>
        <taxon>Acrospermaceae</taxon>
        <taxon>Pseudovirgaria</taxon>
    </lineage>
</organism>
<proteinExistence type="predicted"/>
<dbReference type="Pfam" id="PF00172">
    <property type="entry name" value="Zn_clus"/>
    <property type="match status" value="1"/>
</dbReference>
<dbReference type="PROSITE" id="PS50048">
    <property type="entry name" value="ZN2_CY6_FUNGAL_2"/>
    <property type="match status" value="1"/>
</dbReference>
<dbReference type="InterPro" id="IPR007219">
    <property type="entry name" value="XnlR_reg_dom"/>
</dbReference>
<feature type="domain" description="Zn(2)-C6 fungal-type" evidence="4">
    <location>
        <begin position="15"/>
        <end position="44"/>
    </location>
</feature>
<feature type="region of interest" description="Disordered" evidence="3">
    <location>
        <begin position="67"/>
        <end position="95"/>
    </location>
</feature>
<dbReference type="RefSeq" id="XP_033600034.1">
    <property type="nucleotide sequence ID" value="XM_033741366.1"/>
</dbReference>
<dbReference type="Pfam" id="PF04082">
    <property type="entry name" value="Fungal_trans"/>
    <property type="match status" value="1"/>
</dbReference>
<dbReference type="GO" id="GO:0003677">
    <property type="term" value="F:DNA binding"/>
    <property type="evidence" value="ECO:0007669"/>
    <property type="project" value="InterPro"/>
</dbReference>
<feature type="compositionally biased region" description="Polar residues" evidence="3">
    <location>
        <begin position="121"/>
        <end position="130"/>
    </location>
</feature>
<evidence type="ECO:0000256" key="2">
    <source>
        <dbReference type="ARBA" id="ARBA00023242"/>
    </source>
</evidence>
<dbReference type="PANTHER" id="PTHR31668:SF30">
    <property type="entry name" value="ZN(II)2CYS6 TRANSCRIPTION FACTOR (EUROFUNG)"/>
    <property type="match status" value="1"/>
</dbReference>
<dbReference type="GO" id="GO:0000981">
    <property type="term" value="F:DNA-binding transcription factor activity, RNA polymerase II-specific"/>
    <property type="evidence" value="ECO:0007669"/>
    <property type="project" value="InterPro"/>
</dbReference>
<accession>A0A6A6W4R6</accession>
<dbReference type="SUPFAM" id="SSF57701">
    <property type="entry name" value="Zn2/Cys6 DNA-binding domain"/>
    <property type="match status" value="1"/>
</dbReference>
<dbReference type="GO" id="GO:0006351">
    <property type="term" value="P:DNA-templated transcription"/>
    <property type="evidence" value="ECO:0007669"/>
    <property type="project" value="InterPro"/>
</dbReference>
<dbReference type="InterPro" id="IPR036864">
    <property type="entry name" value="Zn2-C6_fun-type_DNA-bd_sf"/>
</dbReference>
<keyword evidence="2" id="KW-0539">Nucleus</keyword>
<dbReference type="AlphaFoldDB" id="A0A6A6W4R6"/>
<dbReference type="CDD" id="cd00067">
    <property type="entry name" value="GAL4"/>
    <property type="match status" value="1"/>
</dbReference>
<evidence type="ECO:0000256" key="3">
    <source>
        <dbReference type="SAM" id="MobiDB-lite"/>
    </source>
</evidence>
<dbReference type="CDD" id="cd12148">
    <property type="entry name" value="fungal_TF_MHR"/>
    <property type="match status" value="1"/>
</dbReference>